<dbReference type="InterPro" id="IPR006680">
    <property type="entry name" value="Amidohydro-rel"/>
</dbReference>
<dbReference type="InterPro" id="IPR011059">
    <property type="entry name" value="Metal-dep_hydrolase_composite"/>
</dbReference>
<dbReference type="SUPFAM" id="SSF51556">
    <property type="entry name" value="Metallo-dependent hydrolases"/>
    <property type="match status" value="1"/>
</dbReference>
<comment type="similarity">
    <text evidence="4">Belongs to the metallo-dependent hydrolases superfamily. MTA/SAH deaminase family.</text>
</comment>
<comment type="catalytic activity">
    <reaction evidence="4">
        <text>S-methyl-5'-thioadenosine + H2O + H(+) = S-methyl-5'-thioinosine + NH4(+)</text>
        <dbReference type="Rhea" id="RHEA:25025"/>
        <dbReference type="ChEBI" id="CHEBI:15377"/>
        <dbReference type="ChEBI" id="CHEBI:15378"/>
        <dbReference type="ChEBI" id="CHEBI:17509"/>
        <dbReference type="ChEBI" id="CHEBI:28938"/>
        <dbReference type="ChEBI" id="CHEBI:48595"/>
        <dbReference type="EC" id="3.5.4.31"/>
    </reaction>
</comment>
<accession>F8AIX0</accession>
<evidence type="ECO:0000313" key="7">
    <source>
        <dbReference type="Proteomes" id="UP000008386"/>
    </source>
</evidence>
<dbReference type="InterPro" id="IPR023512">
    <property type="entry name" value="Deaminase_MtaD/DadD"/>
</dbReference>
<dbReference type="eggNOG" id="arCOG00695">
    <property type="taxonomic scope" value="Archaea"/>
</dbReference>
<feature type="binding site" evidence="4">
    <location>
        <position position="295"/>
    </location>
    <ligand>
        <name>substrate</name>
    </ligand>
</feature>
<organism evidence="6 7">
    <name type="scientific">Pyrococcus yayanosii (strain CH1 / JCM 16557)</name>
    <dbReference type="NCBI Taxonomy" id="529709"/>
    <lineage>
        <taxon>Archaea</taxon>
        <taxon>Methanobacteriati</taxon>
        <taxon>Methanobacteriota</taxon>
        <taxon>Thermococci</taxon>
        <taxon>Thermococcales</taxon>
        <taxon>Thermococcaceae</taxon>
        <taxon>Pyrococcus</taxon>
    </lineage>
</organism>
<dbReference type="SUPFAM" id="SSF51338">
    <property type="entry name" value="Composite domain of metallo-dependent hydrolases"/>
    <property type="match status" value="1"/>
</dbReference>
<feature type="binding site" evidence="4">
    <location>
        <position position="60"/>
    </location>
    <ligand>
        <name>Zn(2+)</name>
        <dbReference type="ChEBI" id="CHEBI:29105"/>
    </ligand>
</feature>
<comment type="cofactor">
    <cofactor evidence="4">
        <name>Zn(2+)</name>
        <dbReference type="ChEBI" id="CHEBI:29105"/>
    </cofactor>
    <text evidence="4">Binds 1 zinc ion per subunit.</text>
</comment>
<keyword evidence="1 4" id="KW-0479">Metal-binding</keyword>
<dbReference type="GO" id="GO:0050270">
    <property type="term" value="F:S-adenosylhomocysteine deaminase activity"/>
    <property type="evidence" value="ECO:0007669"/>
    <property type="project" value="UniProtKB-UniRule"/>
</dbReference>
<dbReference type="InterPro" id="IPR050287">
    <property type="entry name" value="MTA/SAH_deaminase"/>
</dbReference>
<dbReference type="CDD" id="cd01298">
    <property type="entry name" value="ATZ_TRZ_like"/>
    <property type="match status" value="1"/>
</dbReference>
<protein>
    <recommendedName>
        <fullName evidence="4">5-methylthioadenosine/S-adenosylhomocysteine deaminase</fullName>
        <shortName evidence="4">MTA/SAH deaminase</shortName>
        <ecNumber evidence="4">3.5.4.28</ecNumber>
        <ecNumber evidence="4">3.5.4.31</ecNumber>
    </recommendedName>
</protein>
<dbReference type="Gene3D" id="3.20.20.140">
    <property type="entry name" value="Metal-dependent hydrolases"/>
    <property type="match status" value="1"/>
</dbReference>
<dbReference type="STRING" id="529709.PYCH_07580"/>
<dbReference type="EC" id="3.5.4.28" evidence="4"/>
<proteinExistence type="inferred from homology"/>
<dbReference type="AlphaFoldDB" id="F8AIX0"/>
<evidence type="ECO:0000256" key="4">
    <source>
        <dbReference type="HAMAP-Rule" id="MF_01281"/>
    </source>
</evidence>
<gene>
    <name evidence="4" type="primary">mtaD</name>
    <name evidence="6" type="ordered locus">PYCH_07580</name>
</gene>
<dbReference type="GO" id="GO:0090614">
    <property type="term" value="F:5'-methylthioadenosine deaminase activity"/>
    <property type="evidence" value="ECO:0007669"/>
    <property type="project" value="UniProtKB-UniRule"/>
</dbReference>
<keyword evidence="7" id="KW-1185">Reference proteome</keyword>
<dbReference type="EMBL" id="CP002779">
    <property type="protein sequence ID" value="AEH24445.1"/>
    <property type="molecule type" value="Genomic_DNA"/>
</dbReference>
<dbReference type="HOGENOM" id="CLU_012358_2_1_2"/>
<dbReference type="NCBIfam" id="NF006252">
    <property type="entry name" value="PRK08393.1"/>
    <property type="match status" value="1"/>
</dbReference>
<dbReference type="HAMAP" id="MF_01281">
    <property type="entry name" value="MTA_SAH_deamin"/>
    <property type="match status" value="1"/>
</dbReference>
<evidence type="ECO:0000256" key="1">
    <source>
        <dbReference type="ARBA" id="ARBA00022723"/>
    </source>
</evidence>
<dbReference type="Proteomes" id="UP000008386">
    <property type="component" value="Chromosome"/>
</dbReference>
<dbReference type="KEGG" id="pya:PYCH_07580"/>
<dbReference type="Gene3D" id="2.30.40.10">
    <property type="entry name" value="Urease, subunit C, domain 1"/>
    <property type="match status" value="1"/>
</dbReference>
<dbReference type="PANTHER" id="PTHR43794:SF11">
    <property type="entry name" value="AMIDOHYDROLASE-RELATED DOMAIN-CONTAINING PROTEIN"/>
    <property type="match status" value="1"/>
</dbReference>
<comment type="caution">
    <text evidence="4">Lacks conserved residue(s) required for the propagation of feature annotation.</text>
</comment>
<reference evidence="6 7" key="1">
    <citation type="journal article" date="2011" name="J. Bacteriol.">
        <title>Complete genome sequence of the obligate piezophilic hyperthermophilic archaeon Pyrococcus yayanosii CH1.</title>
        <authorList>
            <person name="Jun X."/>
            <person name="Lupeng L."/>
            <person name="Minjuan X."/>
            <person name="Oger P."/>
            <person name="Fengping W."/>
            <person name="Jebbar M."/>
            <person name="Xiang X."/>
        </authorList>
    </citation>
    <scope>NUCLEOTIDE SEQUENCE [LARGE SCALE GENOMIC DNA]</scope>
    <source>
        <strain evidence="7">CH1 / JCM 16557</strain>
    </source>
</reference>
<dbReference type="PANTHER" id="PTHR43794">
    <property type="entry name" value="AMINOHYDROLASE SSNA-RELATED"/>
    <property type="match status" value="1"/>
</dbReference>
<dbReference type="FunFam" id="3.20.20.140:FF:000014">
    <property type="entry name" value="5-methylthioadenosine/S-adenosylhomocysteine deaminase"/>
    <property type="match status" value="1"/>
</dbReference>
<evidence type="ECO:0000256" key="3">
    <source>
        <dbReference type="ARBA" id="ARBA00022833"/>
    </source>
</evidence>
<dbReference type="Pfam" id="PF01979">
    <property type="entry name" value="Amidohydro_1"/>
    <property type="match status" value="1"/>
</dbReference>
<feature type="binding site" evidence="4">
    <location>
        <position position="62"/>
    </location>
    <ligand>
        <name>Zn(2+)</name>
        <dbReference type="ChEBI" id="CHEBI:29105"/>
    </ligand>
</feature>
<evidence type="ECO:0000256" key="2">
    <source>
        <dbReference type="ARBA" id="ARBA00022801"/>
    </source>
</evidence>
<sequence>MSILLRGGLVIYGEGFEPVRADVLIEGDRIVRVARGISAEADEVIDASGRVIIPGLINAHTHSPMTLLRGLADDLPLMEWLQNYIWPAERKLGRREVYWGALLGLIEMAKSGTTTFVDMYFHMDAVAEAVMKVGLRAFLGYGMVDLGNEEKRKAEIRETERFMKFIEELGDRRINFILAPHAPYTCSPECLRWVAERAREGILVTIHLAETREEVKEIKERYGMTPVQLLDSLGLLTPGTIAAHGVWLDERDAKILATREVTIVHCPASNMKLASGVMPLKMLLKAGVNVALGTDGAASNNNLDMLEEMKLVALLHKVHTLDPTVADAKMVLRMATVHGARALGLKAGIIKEGYLADLAVIDFRRPHLRPLNDPVSHLVYSARGGDVEDLIVAGKIVMLDGEVLGVDEEKVLDKVENIREVVI</sequence>
<keyword evidence="2 4" id="KW-0378">Hydrolase</keyword>
<evidence type="ECO:0000313" key="6">
    <source>
        <dbReference type="EMBL" id="AEH24445.1"/>
    </source>
</evidence>
<feature type="binding site" evidence="4">
    <location>
        <position position="181"/>
    </location>
    <ligand>
        <name>substrate</name>
    </ligand>
</feature>
<keyword evidence="3 4" id="KW-0862">Zinc</keyword>
<dbReference type="InterPro" id="IPR032466">
    <property type="entry name" value="Metal_Hydrolase"/>
</dbReference>
<comment type="function">
    <text evidence="4">Catalyzes the deamination of 5-methylthioadenosine and S-adenosyl-L-homocysteine into 5-methylthioinosine and S-inosyl-L-homocysteine, respectively. Is also able to deaminate adenosine.</text>
</comment>
<dbReference type="EC" id="3.5.4.31" evidence="4"/>
<feature type="binding site" evidence="4">
    <location>
        <position position="295"/>
    </location>
    <ligand>
        <name>Zn(2+)</name>
        <dbReference type="ChEBI" id="CHEBI:29105"/>
    </ligand>
</feature>
<feature type="domain" description="Amidohydrolase-related" evidence="5">
    <location>
        <begin position="51"/>
        <end position="397"/>
    </location>
</feature>
<feature type="binding site" evidence="4">
    <location>
        <position position="207"/>
    </location>
    <ligand>
        <name>Zn(2+)</name>
        <dbReference type="ChEBI" id="CHEBI:29105"/>
    </ligand>
</feature>
<dbReference type="GO" id="GO:0046872">
    <property type="term" value="F:metal ion binding"/>
    <property type="evidence" value="ECO:0007669"/>
    <property type="project" value="UniProtKB-KW"/>
</dbReference>
<evidence type="ECO:0000259" key="5">
    <source>
        <dbReference type="Pfam" id="PF01979"/>
    </source>
</evidence>
<comment type="catalytic activity">
    <reaction evidence="4">
        <text>S-adenosyl-L-homocysteine + H2O + H(+) = S-inosyl-L-homocysteine + NH4(+)</text>
        <dbReference type="Rhea" id="RHEA:20716"/>
        <dbReference type="ChEBI" id="CHEBI:15377"/>
        <dbReference type="ChEBI" id="CHEBI:15378"/>
        <dbReference type="ChEBI" id="CHEBI:28938"/>
        <dbReference type="ChEBI" id="CHEBI:57856"/>
        <dbReference type="ChEBI" id="CHEBI:57985"/>
        <dbReference type="EC" id="3.5.4.28"/>
    </reaction>
</comment>
<feature type="binding site" evidence="4">
    <location>
        <position position="210"/>
    </location>
    <ligand>
        <name>substrate</name>
    </ligand>
</feature>
<name>F8AIX0_PYRYC</name>
<feature type="binding site" evidence="4">
    <location>
        <position position="89"/>
    </location>
    <ligand>
        <name>substrate</name>
    </ligand>
</feature>